<dbReference type="InterPro" id="IPR037191">
    <property type="entry name" value="VPS9_dom_sf"/>
</dbReference>
<dbReference type="GeneID" id="31361013"/>
<dbReference type="GO" id="GO:0005770">
    <property type="term" value="C:late endosome"/>
    <property type="evidence" value="ECO:0007669"/>
    <property type="project" value="TreeGrafter"/>
</dbReference>
<dbReference type="GO" id="GO:0030133">
    <property type="term" value="C:transport vesicle"/>
    <property type="evidence" value="ECO:0007669"/>
    <property type="project" value="TreeGrafter"/>
</dbReference>
<dbReference type="InParanoid" id="D3BAF3"/>
<sequence length="567" mass="65052">MDTEDLNSNVFLKILKTKHPKIFNAIETNCYLLCIPQSLSLYGMNITAKIIVGSKFYQDEYESLNRDAKYNIENMLITDKSDPTKQIKILFAEMCYNREYKPYRFYCIEYPLVGGTGIKPSISFDNEEFGIIKPQKPTFENATQFLYSQPLNSPNSIVMKKVDNEIMFFEQTTNLENHNQTQVTELLSRMKEKFMDDLVCANAEYKELQTNEKQMNNLSLLLDSYLIGKLYDKIYIQLKEIYSEKNNYYYEKMAMLSNLTLEELGIRNEFAPHLARATEIMIQFQMDQTPIDKLLTIVQASNEIENSIKTLSLLELTDDNPLTITGDDALPLTSYLLIQAHPRFLETDLVYCTNYIFTDVSNHSFGYHLVNFQAGVEHIKQLIDQFAPNTNTNLTNNINNINNNESSIINNNINILSPNQHLKVKSTSLNLPTYLSSNSLLSNYTQQPQQHQPTIITSPPANNRSLVQNQYTSSPNLYNYVSTTSYSSSVTPLSPRGPDVQKSSHSSFAPSSSRYNTINSNNTINNNNNNNNNLTSSFQYHKYTKPPSVIRLDEDETGSPWTYKQQQ</sequence>
<keyword evidence="5" id="KW-1185">Reference proteome</keyword>
<feature type="coiled-coil region" evidence="1">
    <location>
        <begin position="191"/>
        <end position="218"/>
    </location>
</feature>
<dbReference type="GO" id="GO:0045022">
    <property type="term" value="P:early endosome to late endosome transport"/>
    <property type="evidence" value="ECO:0007669"/>
    <property type="project" value="TreeGrafter"/>
</dbReference>
<dbReference type="RefSeq" id="XP_020433657.1">
    <property type="nucleotide sequence ID" value="XM_020576408.1"/>
</dbReference>
<dbReference type="GO" id="GO:0005085">
    <property type="term" value="F:guanyl-nucleotide exchange factor activity"/>
    <property type="evidence" value="ECO:0007669"/>
    <property type="project" value="TreeGrafter"/>
</dbReference>
<dbReference type="GO" id="GO:0005886">
    <property type="term" value="C:plasma membrane"/>
    <property type="evidence" value="ECO:0007669"/>
    <property type="project" value="TreeGrafter"/>
</dbReference>
<evidence type="ECO:0000313" key="5">
    <source>
        <dbReference type="Proteomes" id="UP000001396"/>
    </source>
</evidence>
<feature type="compositionally biased region" description="Low complexity" evidence="2">
    <location>
        <begin position="444"/>
        <end position="460"/>
    </location>
</feature>
<dbReference type="GO" id="GO:0000149">
    <property type="term" value="F:SNARE binding"/>
    <property type="evidence" value="ECO:0007669"/>
    <property type="project" value="TreeGrafter"/>
</dbReference>
<evidence type="ECO:0000313" key="4">
    <source>
        <dbReference type="EMBL" id="EFA81540.1"/>
    </source>
</evidence>
<dbReference type="InterPro" id="IPR003123">
    <property type="entry name" value="VPS9"/>
</dbReference>
<dbReference type="OMA" id="VCIPQTA"/>
<dbReference type="EMBL" id="ADBJ01000025">
    <property type="protein sequence ID" value="EFA81540.1"/>
    <property type="molecule type" value="Genomic_DNA"/>
</dbReference>
<keyword evidence="1" id="KW-0175">Coiled coil</keyword>
<evidence type="ECO:0000259" key="3">
    <source>
        <dbReference type="PROSITE" id="PS51205"/>
    </source>
</evidence>
<evidence type="ECO:0000256" key="1">
    <source>
        <dbReference type="SAM" id="Coils"/>
    </source>
</evidence>
<dbReference type="GO" id="GO:0097422">
    <property type="term" value="C:tubular endosome"/>
    <property type="evidence" value="ECO:0007669"/>
    <property type="project" value="TreeGrafter"/>
</dbReference>
<protein>
    <recommendedName>
        <fullName evidence="3">VPS9 domain-containing protein</fullName>
    </recommendedName>
</protein>
<feature type="compositionally biased region" description="Low complexity" evidence="2">
    <location>
        <begin position="503"/>
        <end position="537"/>
    </location>
</feature>
<dbReference type="Pfam" id="PF02204">
    <property type="entry name" value="VPS9"/>
    <property type="match status" value="1"/>
</dbReference>
<reference evidence="4 5" key="1">
    <citation type="journal article" date="2011" name="Genome Res.">
        <title>Phylogeny-wide analysis of social amoeba genomes highlights ancient origins for complex intercellular communication.</title>
        <authorList>
            <person name="Heidel A.J."/>
            <person name="Lawal H.M."/>
            <person name="Felder M."/>
            <person name="Schilde C."/>
            <person name="Helps N.R."/>
            <person name="Tunggal B."/>
            <person name="Rivero F."/>
            <person name="John U."/>
            <person name="Schleicher M."/>
            <person name="Eichinger L."/>
            <person name="Platzer M."/>
            <person name="Noegel A.A."/>
            <person name="Schaap P."/>
            <person name="Gloeckner G."/>
        </authorList>
    </citation>
    <scope>NUCLEOTIDE SEQUENCE [LARGE SCALE GENOMIC DNA]</scope>
    <source>
        <strain evidence="5">ATCC 26659 / Pp 5 / PN500</strain>
    </source>
</reference>
<name>D3BAF3_HETP5</name>
<comment type="caution">
    <text evidence="4">The sequence shown here is derived from an EMBL/GenBank/DDBJ whole genome shotgun (WGS) entry which is preliminary data.</text>
</comment>
<dbReference type="PANTHER" id="PTHR24170:SF1">
    <property type="entry name" value="DOMAIN PROTEIN, PUTATIVE (AFU_ORTHOLOGUE AFUA_1G09870)-RELATED"/>
    <property type="match status" value="1"/>
</dbReference>
<proteinExistence type="predicted"/>
<dbReference type="PROSITE" id="PS51205">
    <property type="entry name" value="VPS9"/>
    <property type="match status" value="1"/>
</dbReference>
<feature type="domain" description="VPS9" evidence="3">
    <location>
        <begin position="243"/>
        <end position="388"/>
    </location>
</feature>
<dbReference type="PANTHER" id="PTHR24170">
    <property type="entry name" value="ANKYRIN REPEAT DOMAIN-CONTAINING PROTEIN 27"/>
    <property type="match status" value="1"/>
</dbReference>
<dbReference type="GO" id="GO:0005769">
    <property type="term" value="C:early endosome"/>
    <property type="evidence" value="ECO:0007669"/>
    <property type="project" value="TreeGrafter"/>
</dbReference>
<feature type="region of interest" description="Disordered" evidence="2">
    <location>
        <begin position="486"/>
        <end position="537"/>
    </location>
</feature>
<dbReference type="STRING" id="670386.D3BAF3"/>
<dbReference type="Gene3D" id="1.20.1050.80">
    <property type="entry name" value="VPS9 domain"/>
    <property type="match status" value="1"/>
</dbReference>
<evidence type="ECO:0000256" key="2">
    <source>
        <dbReference type="SAM" id="MobiDB-lite"/>
    </source>
</evidence>
<feature type="region of interest" description="Disordered" evidence="2">
    <location>
        <begin position="444"/>
        <end position="467"/>
    </location>
</feature>
<dbReference type="FunCoup" id="D3BAF3">
    <property type="interactions" value="11"/>
</dbReference>
<dbReference type="Proteomes" id="UP000001396">
    <property type="component" value="Unassembled WGS sequence"/>
</dbReference>
<dbReference type="InterPro" id="IPR051248">
    <property type="entry name" value="UPF0507/Ank_repeat_27"/>
</dbReference>
<gene>
    <name evidence="4" type="ORF">PPL_05529</name>
</gene>
<dbReference type="SUPFAM" id="SSF109993">
    <property type="entry name" value="VPS9 domain"/>
    <property type="match status" value="1"/>
</dbReference>
<organism evidence="4 5">
    <name type="scientific">Heterostelium pallidum (strain ATCC 26659 / Pp 5 / PN500)</name>
    <name type="common">Cellular slime mold</name>
    <name type="synonym">Polysphondylium pallidum</name>
    <dbReference type="NCBI Taxonomy" id="670386"/>
    <lineage>
        <taxon>Eukaryota</taxon>
        <taxon>Amoebozoa</taxon>
        <taxon>Evosea</taxon>
        <taxon>Eumycetozoa</taxon>
        <taxon>Dictyostelia</taxon>
        <taxon>Acytosteliales</taxon>
        <taxon>Acytosteliaceae</taxon>
        <taxon>Heterostelium</taxon>
    </lineage>
</organism>
<dbReference type="AlphaFoldDB" id="D3BAF3"/>
<accession>D3BAF3</accession>